<evidence type="ECO:0000259" key="10">
    <source>
        <dbReference type="Pfam" id="PF01179"/>
    </source>
</evidence>
<name>A0A8T8WM82_ASPJA</name>
<comment type="cofactor">
    <cofactor evidence="1">
        <name>Cu cation</name>
        <dbReference type="ChEBI" id="CHEBI:23378"/>
    </cofactor>
</comment>
<evidence type="ECO:0000256" key="2">
    <source>
        <dbReference type="ARBA" id="ARBA00007983"/>
    </source>
</evidence>
<dbReference type="Gene3D" id="2.70.98.20">
    <property type="entry name" value="Copper amine oxidase, catalytic domain"/>
    <property type="match status" value="1"/>
</dbReference>
<feature type="domain" description="Copper amine oxidase N2-terminal" evidence="11">
    <location>
        <begin position="3"/>
        <end position="64"/>
    </location>
</feature>
<evidence type="ECO:0000256" key="4">
    <source>
        <dbReference type="ARBA" id="ARBA00022772"/>
    </source>
</evidence>
<dbReference type="Proteomes" id="UP000249497">
    <property type="component" value="Unassembled WGS sequence"/>
</dbReference>
<dbReference type="InterPro" id="IPR049947">
    <property type="entry name" value="Cu_Am_Ox_Cu-bd"/>
</dbReference>
<evidence type="ECO:0000256" key="8">
    <source>
        <dbReference type="PIRSR" id="PIRSR600269-51"/>
    </source>
</evidence>
<evidence type="ECO:0000256" key="9">
    <source>
        <dbReference type="RuleBase" id="RU000672"/>
    </source>
</evidence>
<evidence type="ECO:0000313" key="13">
    <source>
        <dbReference type="Proteomes" id="UP000249497"/>
    </source>
</evidence>
<keyword evidence="5 9" id="KW-0560">Oxidoreductase</keyword>
<comment type="similarity">
    <text evidence="2 9">Belongs to the copper/topaquinone oxidase family.</text>
</comment>
<accession>A0A8T8WM82</accession>
<keyword evidence="13" id="KW-1185">Reference proteome</keyword>
<sequence>MSHPLDPLAPNELRKAAQILRTLHKTTPIRFKVIDLLEPPKASLLAYLNARTRGSSAPPRKAYIYYHQQGNATLCKAKVNVTEGTVDEDRQCPGVQGPADPEEFERVHKACNEHPLVRAEVKKLKLPEGTSVVNDPWLYGTDTPGVTRRLYQCYMYAVLNDDPEANHYSLPMPFAPIFDAHTAELLEIERLPRGAGAELDQETVPWDAVEPVEYSERLLGKGYLRQDLKPLHVEQPEGPSFRIDGRQITWQKWSFHLGWTVREGPVLHHVVYDSRSLFHRISMSEMTVPYGDPRAPYRRKQAFDLGDSGFGLTSNTLTLGCDCLGHIAYFDGIRTTGAGEPVKLKNVICVHEVDEGIGWKHTNVRNGQASMVRNRTLVIQCTATVMNYEYILAFVLDQAANLHVEVRATGIMSTMPIARHTSSPWGTVVAPGVLAVNHQHLFSLRIDPALDGTRNMVVYDDILPVRDDPTVDDPQGCAFRRTTTAITQAGGYDLNLAASRTYRIINPNRTNAISGEPVGYRIHASPSQMLLMGPATFNCRRGRFTTKPIWVTDYQDEELYAAGEFTNQSTDDTGLGVWSQRQQSVENRDLVLWHTFGTTHITRPEDFPVMPVEKLVVSLKPTSFFELNPSNDVPRSSQCLSRSTLVEHDKVASESCDGECAL</sequence>
<dbReference type="InterPro" id="IPR036460">
    <property type="entry name" value="Cu_amine_oxidase_C_sf"/>
</dbReference>
<dbReference type="EC" id="1.4.3.-" evidence="9"/>
<keyword evidence="6 9" id="KW-0186">Copper</keyword>
<reference evidence="12 13" key="1">
    <citation type="submission" date="2018-02" db="EMBL/GenBank/DDBJ databases">
        <title>The genomes of Aspergillus section Nigri reveals drivers in fungal speciation.</title>
        <authorList>
            <consortium name="DOE Joint Genome Institute"/>
            <person name="Vesth T.C."/>
            <person name="Nybo J."/>
            <person name="Theobald S."/>
            <person name="Brandl J."/>
            <person name="Frisvad J.C."/>
            <person name="Nielsen K.F."/>
            <person name="Lyhne E.K."/>
            <person name="Kogle M.E."/>
            <person name="Kuo A."/>
            <person name="Riley R."/>
            <person name="Clum A."/>
            <person name="Nolan M."/>
            <person name="Lipzen A."/>
            <person name="Salamov A."/>
            <person name="Henrissat B."/>
            <person name="Wiebenga A."/>
            <person name="De vries R.P."/>
            <person name="Grigoriev I.V."/>
            <person name="Mortensen U.H."/>
            <person name="Andersen M.R."/>
            <person name="Baker S.E."/>
        </authorList>
    </citation>
    <scope>NUCLEOTIDE SEQUENCE [LARGE SCALE GENOMIC DNA]</scope>
    <source>
        <strain evidence="12 13">CBS 114.51</strain>
    </source>
</reference>
<feature type="domain" description="Copper amine oxidase catalytic" evidence="10">
    <location>
        <begin position="232"/>
        <end position="630"/>
    </location>
</feature>
<feature type="active site" description="Schiff-base intermediate with substrate; via topaquinone" evidence="7">
    <location>
        <position position="388"/>
    </location>
</feature>
<evidence type="ECO:0000256" key="3">
    <source>
        <dbReference type="ARBA" id="ARBA00022723"/>
    </source>
</evidence>
<comment type="cofactor">
    <cofactor evidence="9">
        <name>Cu cation</name>
        <dbReference type="ChEBI" id="CHEBI:23378"/>
    </cofactor>
    <text evidence="9">Contains 1 topaquinone per subunit.</text>
</comment>
<evidence type="ECO:0000256" key="1">
    <source>
        <dbReference type="ARBA" id="ARBA00001935"/>
    </source>
</evidence>
<dbReference type="InterPro" id="IPR016182">
    <property type="entry name" value="Cu_amine_oxidase_N-reg"/>
</dbReference>
<dbReference type="GO" id="GO:0009308">
    <property type="term" value="P:amine metabolic process"/>
    <property type="evidence" value="ECO:0007669"/>
    <property type="project" value="UniProtKB-UniRule"/>
</dbReference>
<organism evidence="12 13">
    <name type="scientific">Aspergillus japonicus CBS 114.51</name>
    <dbReference type="NCBI Taxonomy" id="1448312"/>
    <lineage>
        <taxon>Eukaryota</taxon>
        <taxon>Fungi</taxon>
        <taxon>Dikarya</taxon>
        <taxon>Ascomycota</taxon>
        <taxon>Pezizomycotina</taxon>
        <taxon>Eurotiomycetes</taxon>
        <taxon>Eurotiomycetidae</taxon>
        <taxon>Eurotiales</taxon>
        <taxon>Aspergillaceae</taxon>
        <taxon>Aspergillus</taxon>
        <taxon>Aspergillus subgen. Circumdati</taxon>
    </lineage>
</organism>
<dbReference type="OrthoDB" id="5379943at2759"/>
<dbReference type="Pfam" id="PF02727">
    <property type="entry name" value="Cu_amine_oxidN2"/>
    <property type="match status" value="1"/>
</dbReference>
<proteinExistence type="inferred from homology"/>
<evidence type="ECO:0000256" key="6">
    <source>
        <dbReference type="ARBA" id="ARBA00023008"/>
    </source>
</evidence>
<dbReference type="SUPFAM" id="SSF49998">
    <property type="entry name" value="Amine oxidase catalytic domain"/>
    <property type="match status" value="1"/>
</dbReference>
<dbReference type="AlphaFoldDB" id="A0A8T8WM82"/>
<dbReference type="GO" id="GO:0008131">
    <property type="term" value="F:primary methylamine oxidase activity"/>
    <property type="evidence" value="ECO:0007669"/>
    <property type="project" value="InterPro"/>
</dbReference>
<dbReference type="PANTHER" id="PTHR10638:SF33">
    <property type="entry name" value="AMINE OXIDASE"/>
    <property type="match status" value="1"/>
</dbReference>
<evidence type="ECO:0000313" key="12">
    <source>
        <dbReference type="EMBL" id="RAH76897.1"/>
    </source>
</evidence>
<keyword evidence="3 9" id="KW-0479">Metal-binding</keyword>
<evidence type="ECO:0000259" key="11">
    <source>
        <dbReference type="Pfam" id="PF02727"/>
    </source>
</evidence>
<protein>
    <recommendedName>
        <fullName evidence="9">Amine oxidase</fullName>
        <ecNumber evidence="9">1.4.3.-</ecNumber>
    </recommendedName>
</protein>
<dbReference type="InterPro" id="IPR000269">
    <property type="entry name" value="Cu_amine_oxidase"/>
</dbReference>
<dbReference type="InterPro" id="IPR015798">
    <property type="entry name" value="Cu_amine_oxidase_C"/>
</dbReference>
<dbReference type="RefSeq" id="XP_025522791.1">
    <property type="nucleotide sequence ID" value="XM_025673993.1"/>
</dbReference>
<dbReference type="Gene3D" id="3.10.450.40">
    <property type="match status" value="2"/>
</dbReference>
<dbReference type="GO" id="GO:0048038">
    <property type="term" value="F:quinone binding"/>
    <property type="evidence" value="ECO:0007669"/>
    <property type="project" value="InterPro"/>
</dbReference>
<dbReference type="PROSITE" id="PS01164">
    <property type="entry name" value="COPPER_AMINE_OXID_1"/>
    <property type="match status" value="1"/>
</dbReference>
<dbReference type="GO" id="GO:0005507">
    <property type="term" value="F:copper ion binding"/>
    <property type="evidence" value="ECO:0007669"/>
    <property type="project" value="InterPro"/>
</dbReference>
<gene>
    <name evidence="12" type="ORF">BO86DRAFT_404220</name>
</gene>
<feature type="modified residue" description="2',4',5'-topaquinone" evidence="8">
    <location>
        <position position="388"/>
    </location>
</feature>
<feature type="active site" description="Proton acceptor" evidence="7">
    <location>
        <position position="304"/>
    </location>
</feature>
<dbReference type="PROSITE" id="PS01165">
    <property type="entry name" value="COPPER_AMINE_OXID_2"/>
    <property type="match status" value="1"/>
</dbReference>
<evidence type="ECO:0000256" key="5">
    <source>
        <dbReference type="ARBA" id="ARBA00023002"/>
    </source>
</evidence>
<dbReference type="Pfam" id="PF01179">
    <property type="entry name" value="Cu_amine_oxid"/>
    <property type="match status" value="1"/>
</dbReference>
<keyword evidence="4 7" id="KW-0801">TPQ</keyword>
<comment type="PTM">
    <text evidence="8 9">Topaquinone (TPQ) is generated by copper-dependent autoxidation of a specific tyrosyl residue.</text>
</comment>
<dbReference type="PANTHER" id="PTHR10638">
    <property type="entry name" value="COPPER AMINE OXIDASE"/>
    <property type="match status" value="1"/>
</dbReference>
<dbReference type="InterPro" id="IPR049948">
    <property type="entry name" value="Cu_Am_ox_TPQ-bd"/>
</dbReference>
<dbReference type="SUPFAM" id="SSF54416">
    <property type="entry name" value="Amine oxidase N-terminal region"/>
    <property type="match status" value="2"/>
</dbReference>
<dbReference type="EMBL" id="KZ824855">
    <property type="protein sequence ID" value="RAH76897.1"/>
    <property type="molecule type" value="Genomic_DNA"/>
</dbReference>
<dbReference type="InterPro" id="IPR015800">
    <property type="entry name" value="Cu_amine_oxidase_N2"/>
</dbReference>
<evidence type="ECO:0000256" key="7">
    <source>
        <dbReference type="PIRSR" id="PIRSR600269-50"/>
    </source>
</evidence>
<dbReference type="GeneID" id="37177685"/>